<dbReference type="GO" id="GO:0034338">
    <property type="term" value="F:short-chain carboxylesterase activity"/>
    <property type="evidence" value="ECO:0007669"/>
    <property type="project" value="TreeGrafter"/>
</dbReference>
<evidence type="ECO:0000256" key="1">
    <source>
        <dbReference type="ARBA" id="ARBA00010884"/>
    </source>
</evidence>
<dbReference type="PANTHER" id="PTHR10794:SF94">
    <property type="entry name" value="ESTERASE YHET-RELATED"/>
    <property type="match status" value="1"/>
</dbReference>
<feature type="domain" description="AB hydrolase-1" evidence="3">
    <location>
        <begin position="62"/>
        <end position="301"/>
    </location>
</feature>
<gene>
    <name evidence="4" type="ORF">RCZ15_22780</name>
    <name evidence="5" type="ORF">RCZ16_15950</name>
</gene>
<dbReference type="Proteomes" id="UP001207736">
    <property type="component" value="Unassembled WGS sequence"/>
</dbReference>
<evidence type="ECO:0000256" key="2">
    <source>
        <dbReference type="PIRSR" id="PIRSR005211-1"/>
    </source>
</evidence>
<evidence type="ECO:0000313" key="7">
    <source>
        <dbReference type="Proteomes" id="UP001208692"/>
    </source>
</evidence>
<comment type="caution">
    <text evidence="4">The sequence shown here is derived from an EMBL/GenBank/DDBJ whole genome shotgun (WGS) entry which is preliminary data.</text>
</comment>
<proteinExistence type="inferred from homology"/>
<dbReference type="PANTHER" id="PTHR10794">
    <property type="entry name" value="ABHYDROLASE DOMAIN-CONTAINING PROTEIN"/>
    <property type="match status" value="1"/>
</dbReference>
<accession>A0AAV5AZB0</accession>
<dbReference type="InterPro" id="IPR000073">
    <property type="entry name" value="AB_hydrolase_1"/>
</dbReference>
<dbReference type="InterPro" id="IPR029058">
    <property type="entry name" value="AB_hydrolase_fold"/>
</dbReference>
<feature type="active site" description="Charge relay system" evidence="2">
    <location>
        <position position="295"/>
    </location>
</feature>
<keyword evidence="4" id="KW-0378">Hydrolase</keyword>
<evidence type="ECO:0000313" key="4">
    <source>
        <dbReference type="EMBL" id="GJM51305.1"/>
    </source>
</evidence>
<name>A0AAV5AZB0_9FLAO</name>
<dbReference type="PIRSF" id="PIRSF005211">
    <property type="entry name" value="Ab_hydro_YheT"/>
    <property type="match status" value="1"/>
</dbReference>
<protein>
    <submittedName>
        <fullName evidence="4">Alpha/beta hydrolase</fullName>
    </submittedName>
</protein>
<feature type="active site" description="Charge relay system" evidence="2">
    <location>
        <position position="141"/>
    </location>
</feature>
<reference evidence="4 7" key="1">
    <citation type="submission" date="2021-11" db="EMBL/GenBank/DDBJ databases">
        <title>Draft genome sequence of Capnocytophaga sp. strain KC07075 isolated from cat oral cavity.</title>
        <authorList>
            <person name="Suzuki M."/>
            <person name="Imaoka K."/>
            <person name="Kimura M."/>
            <person name="Morikawa S."/>
            <person name="Maeda K."/>
        </authorList>
    </citation>
    <scope>NUCLEOTIDE SEQUENCE</scope>
    <source>
        <strain evidence="4">KC07075</strain>
        <strain evidence="5 7">KC07079</strain>
    </source>
</reference>
<organism evidence="4 6">
    <name type="scientific">Capnocytophaga catalasegens</name>
    <dbReference type="NCBI Taxonomy" id="1004260"/>
    <lineage>
        <taxon>Bacteria</taxon>
        <taxon>Pseudomonadati</taxon>
        <taxon>Bacteroidota</taxon>
        <taxon>Flavobacteriia</taxon>
        <taxon>Flavobacteriales</taxon>
        <taxon>Flavobacteriaceae</taxon>
        <taxon>Capnocytophaga</taxon>
    </lineage>
</organism>
<evidence type="ECO:0000313" key="5">
    <source>
        <dbReference type="EMBL" id="GJM53278.1"/>
    </source>
</evidence>
<dbReference type="EMBL" id="BQKB01000031">
    <property type="protein sequence ID" value="GJM53278.1"/>
    <property type="molecule type" value="Genomic_DNA"/>
</dbReference>
<evidence type="ECO:0000313" key="6">
    <source>
        <dbReference type="Proteomes" id="UP001207736"/>
    </source>
</evidence>
<comment type="similarity">
    <text evidence="1">Belongs to the AB hydrolase superfamily. AB hydrolase 4 family.</text>
</comment>
<dbReference type="AlphaFoldDB" id="A0AAV5AZB0"/>
<dbReference type="SUPFAM" id="SSF53474">
    <property type="entry name" value="alpha/beta-Hydrolases"/>
    <property type="match status" value="1"/>
</dbReference>
<evidence type="ECO:0000259" key="3">
    <source>
        <dbReference type="Pfam" id="PF00561"/>
    </source>
</evidence>
<feature type="active site" description="Charge relay system" evidence="2">
    <location>
        <position position="266"/>
    </location>
</feature>
<dbReference type="InterPro" id="IPR012020">
    <property type="entry name" value="ABHD4"/>
</dbReference>
<dbReference type="RefSeq" id="WP_264845269.1">
    <property type="nucleotide sequence ID" value="NZ_BPMA01000007.1"/>
</dbReference>
<sequence length="320" mass="36147">MPNISSSYNPALWLKSMDISSIYASKFRKVDGLVQQRERLTLPDSDFLDLDWIYGMKSTDTVVILLHGLEGSAKRPYILGAAKSYLVQNIDACCVNYRGCSGEPNSSFKTYHSGATADLQAVIDFVLEKKSYKNIILHGFSLGANLSLFYAGTTNIPQQIRAIIAISAPCDLKGCCDRLISTRNLIYSTYFKHSLIKKLYQKLEKYPDLLSLEEIKKIKTLYDFDTVYTTKAHGFANADDYYLQCSSINHLGNISIPTYILNAQNDSFLSESCYPYEQAQKNPMLYLETPKFGGHVAFVDKSIYYSEKQAIAFLKQHQII</sequence>
<keyword evidence="7" id="KW-1185">Reference proteome</keyword>
<dbReference type="GO" id="GO:0047372">
    <property type="term" value="F:monoacylglycerol lipase activity"/>
    <property type="evidence" value="ECO:0007669"/>
    <property type="project" value="TreeGrafter"/>
</dbReference>
<dbReference type="Gene3D" id="3.40.50.1820">
    <property type="entry name" value="alpha/beta hydrolase"/>
    <property type="match status" value="1"/>
</dbReference>
<dbReference type="Proteomes" id="UP001208692">
    <property type="component" value="Unassembled WGS sequence"/>
</dbReference>
<dbReference type="Pfam" id="PF00561">
    <property type="entry name" value="Abhydrolase_1"/>
    <property type="match status" value="1"/>
</dbReference>
<dbReference type="InterPro" id="IPR050960">
    <property type="entry name" value="AB_hydrolase_4_sf"/>
</dbReference>
<dbReference type="EMBL" id="BQKA01000050">
    <property type="protein sequence ID" value="GJM51305.1"/>
    <property type="molecule type" value="Genomic_DNA"/>
</dbReference>